<evidence type="ECO:0000313" key="2">
    <source>
        <dbReference type="Proteomes" id="UP000242715"/>
    </source>
</evidence>
<organism evidence="1 2">
    <name type="scientific">Trifolium subterraneum</name>
    <name type="common">Subterranean clover</name>
    <dbReference type="NCBI Taxonomy" id="3900"/>
    <lineage>
        <taxon>Eukaryota</taxon>
        <taxon>Viridiplantae</taxon>
        <taxon>Streptophyta</taxon>
        <taxon>Embryophyta</taxon>
        <taxon>Tracheophyta</taxon>
        <taxon>Spermatophyta</taxon>
        <taxon>Magnoliopsida</taxon>
        <taxon>eudicotyledons</taxon>
        <taxon>Gunneridae</taxon>
        <taxon>Pentapetalae</taxon>
        <taxon>rosids</taxon>
        <taxon>fabids</taxon>
        <taxon>Fabales</taxon>
        <taxon>Fabaceae</taxon>
        <taxon>Papilionoideae</taxon>
        <taxon>50 kb inversion clade</taxon>
        <taxon>NPAAA clade</taxon>
        <taxon>Hologalegina</taxon>
        <taxon>IRL clade</taxon>
        <taxon>Trifolieae</taxon>
        <taxon>Trifolium</taxon>
    </lineage>
</organism>
<dbReference type="EMBL" id="DF974549">
    <property type="protein sequence ID" value="GAU49331.1"/>
    <property type="molecule type" value="Genomic_DNA"/>
</dbReference>
<sequence>MRNSITVKLRGIVDGLLILRINCDPYPIPWLNMSKFKLEDRVMKGNFILGKKGKEKNCLLNN</sequence>
<keyword evidence="2" id="KW-1185">Reference proteome</keyword>
<dbReference type="Proteomes" id="UP000242715">
    <property type="component" value="Unassembled WGS sequence"/>
</dbReference>
<gene>
    <name evidence="1" type="ORF">TSUD_136460</name>
</gene>
<protein>
    <submittedName>
        <fullName evidence="1">Uncharacterized protein</fullName>
    </submittedName>
</protein>
<accession>A0A2Z6NYS0</accession>
<dbReference type="AlphaFoldDB" id="A0A2Z6NYS0"/>
<evidence type="ECO:0000313" key="1">
    <source>
        <dbReference type="EMBL" id="GAU49331.1"/>
    </source>
</evidence>
<name>A0A2Z6NYS0_TRISU</name>
<proteinExistence type="predicted"/>
<reference evidence="2" key="1">
    <citation type="journal article" date="2017" name="Front. Plant Sci.">
        <title>Climate Clever Clovers: New Paradigm to Reduce the Environmental Footprint of Ruminants by Breeding Low Methanogenic Forages Utilizing Haplotype Variation.</title>
        <authorList>
            <person name="Kaur P."/>
            <person name="Appels R."/>
            <person name="Bayer P.E."/>
            <person name="Keeble-Gagnere G."/>
            <person name="Wang J."/>
            <person name="Hirakawa H."/>
            <person name="Shirasawa K."/>
            <person name="Vercoe P."/>
            <person name="Stefanova K."/>
            <person name="Durmic Z."/>
            <person name="Nichols P."/>
            <person name="Revell C."/>
            <person name="Isobe S.N."/>
            <person name="Edwards D."/>
            <person name="Erskine W."/>
        </authorList>
    </citation>
    <scope>NUCLEOTIDE SEQUENCE [LARGE SCALE GENOMIC DNA]</scope>
    <source>
        <strain evidence="2">cv. Daliak</strain>
    </source>
</reference>